<reference evidence="10 11" key="1">
    <citation type="submission" date="2020-05" db="EMBL/GenBank/DDBJ databases">
        <title>Complete genome sequence of Alicycliphilus denitrificans DP3.</title>
        <authorList>
            <person name="Chen X."/>
        </authorList>
    </citation>
    <scope>NUCLEOTIDE SEQUENCE [LARGE SCALE GENOMIC DNA]</scope>
    <source>
        <strain evidence="10 11">DP3</strain>
    </source>
</reference>
<feature type="domain" description="Aminotransferase class V" evidence="9">
    <location>
        <begin position="41"/>
        <end position="414"/>
    </location>
</feature>
<keyword evidence="5 8" id="KW-0663">Pyridoxal phosphate</keyword>
<dbReference type="PROSITE" id="PS00595">
    <property type="entry name" value="AA_TRANSFER_CLASS_5"/>
    <property type="match status" value="1"/>
</dbReference>
<evidence type="ECO:0000256" key="6">
    <source>
        <dbReference type="ARBA" id="ARBA00050776"/>
    </source>
</evidence>
<evidence type="ECO:0000313" key="11">
    <source>
        <dbReference type="Proteomes" id="UP000500755"/>
    </source>
</evidence>
<keyword evidence="4 8" id="KW-0808">Transferase</keyword>
<dbReference type="SUPFAM" id="SSF53383">
    <property type="entry name" value="PLP-dependent transferases"/>
    <property type="match status" value="1"/>
</dbReference>
<dbReference type="GO" id="GO:0030170">
    <property type="term" value="F:pyridoxal phosphate binding"/>
    <property type="evidence" value="ECO:0007669"/>
    <property type="project" value="UniProtKB-UniRule"/>
</dbReference>
<comment type="similarity">
    <text evidence="2 8">Belongs to the class-V pyridoxal-phosphate-dependent aminotransferase family. Csd subfamily.</text>
</comment>
<evidence type="ECO:0000313" key="10">
    <source>
        <dbReference type="EMBL" id="QKD44061.1"/>
    </source>
</evidence>
<evidence type="ECO:0000256" key="7">
    <source>
        <dbReference type="RuleBase" id="RU004504"/>
    </source>
</evidence>
<evidence type="ECO:0000256" key="5">
    <source>
        <dbReference type="ARBA" id="ARBA00022898"/>
    </source>
</evidence>
<proteinExistence type="inferred from homology"/>
<dbReference type="Pfam" id="PF00266">
    <property type="entry name" value="Aminotran_5"/>
    <property type="match status" value="1"/>
</dbReference>
<dbReference type="InterPro" id="IPR020578">
    <property type="entry name" value="Aminotrans_V_PyrdxlP_BS"/>
</dbReference>
<evidence type="ECO:0000256" key="3">
    <source>
        <dbReference type="ARBA" id="ARBA00012239"/>
    </source>
</evidence>
<evidence type="ECO:0000256" key="1">
    <source>
        <dbReference type="ARBA" id="ARBA00001933"/>
    </source>
</evidence>
<dbReference type="GO" id="GO:0031071">
    <property type="term" value="F:cysteine desulfurase activity"/>
    <property type="evidence" value="ECO:0007669"/>
    <property type="project" value="UniProtKB-UniRule"/>
</dbReference>
<dbReference type="InterPro" id="IPR015422">
    <property type="entry name" value="PyrdxlP-dep_Trfase_small"/>
</dbReference>
<dbReference type="Gene3D" id="3.90.1150.10">
    <property type="entry name" value="Aspartate Aminotransferase, domain 1"/>
    <property type="match status" value="1"/>
</dbReference>
<dbReference type="Proteomes" id="UP000500755">
    <property type="component" value="Chromosome"/>
</dbReference>
<sequence length="426" mass="44811">MGDKLPEHVLAGAAGSGLPVQELRAQFPVLHQKVHGHPLAYLDNAATTQTPLAVQQAVQRFEQHDRANIHRGVHSLSQRATDAFEAARATLKRFIGAGAEHELVLTSGTTEALNLVAQGLWAAGPAKAWLRAGDRIVVSGLEHHANLVPWQHAARMSGAELAILRPDAQGRVHVDDLRALLTPRTRVLALTAGANATGERPPYEEMLALARAAGALTVLDAAQAVGHAMPGLAQLECDFMAFSGHKMYGPMGTGALAGRRAALELLHPLRLGGDMVEWVSYESAGWAALPARLEGGTPNVAGAVGLAAAARFIDGVGRGAIDRHLHALRAQAVAGLSAIPGVTVLAPHAAQASLVSFVARDVHPHDIGTLLDERGIAVRTGHHCAQPLLDHLGLGPTTRASFALYNTSEEVDRLVAAVARAIEVFQ</sequence>
<dbReference type="EMBL" id="CP051298">
    <property type="protein sequence ID" value="QKD44061.1"/>
    <property type="molecule type" value="Genomic_DNA"/>
</dbReference>
<dbReference type="PANTHER" id="PTHR43586:SF8">
    <property type="entry name" value="CYSTEINE DESULFURASE 1, CHLOROPLASTIC"/>
    <property type="match status" value="1"/>
</dbReference>
<dbReference type="InterPro" id="IPR000192">
    <property type="entry name" value="Aminotrans_V_dom"/>
</dbReference>
<dbReference type="PANTHER" id="PTHR43586">
    <property type="entry name" value="CYSTEINE DESULFURASE"/>
    <property type="match status" value="1"/>
</dbReference>
<dbReference type="GO" id="GO:0006534">
    <property type="term" value="P:cysteine metabolic process"/>
    <property type="evidence" value="ECO:0007669"/>
    <property type="project" value="UniProtKB-UniRule"/>
</dbReference>
<dbReference type="NCBIfam" id="TIGR01979">
    <property type="entry name" value="sufS"/>
    <property type="match status" value="1"/>
</dbReference>
<evidence type="ECO:0000256" key="4">
    <source>
        <dbReference type="ARBA" id="ARBA00022679"/>
    </source>
</evidence>
<comment type="function">
    <text evidence="8">Catalyzes the removal of elemental sulfur and selenium atoms from L-cysteine, L-cystine, L-selenocysteine, and L-selenocystine to produce L-alanine.</text>
</comment>
<dbReference type="InterPro" id="IPR010970">
    <property type="entry name" value="Cys_dSase_SufS"/>
</dbReference>
<name>A0A858ZUD1_9BURK</name>
<evidence type="ECO:0000259" key="9">
    <source>
        <dbReference type="Pfam" id="PF00266"/>
    </source>
</evidence>
<dbReference type="InterPro" id="IPR015421">
    <property type="entry name" value="PyrdxlP-dep_Trfase_major"/>
</dbReference>
<dbReference type="InterPro" id="IPR015424">
    <property type="entry name" value="PyrdxlP-dep_Trfase"/>
</dbReference>
<dbReference type="EC" id="2.8.1.7" evidence="3 8"/>
<dbReference type="AlphaFoldDB" id="A0A858ZUD1"/>
<accession>A0A858ZUD1</accession>
<gene>
    <name evidence="10" type="primary">sufS</name>
    <name evidence="10" type="ORF">HF896_10720</name>
</gene>
<dbReference type="Gene3D" id="3.40.640.10">
    <property type="entry name" value="Type I PLP-dependent aspartate aminotransferase-like (Major domain)"/>
    <property type="match status" value="1"/>
</dbReference>
<dbReference type="CDD" id="cd06453">
    <property type="entry name" value="SufS_like"/>
    <property type="match status" value="1"/>
</dbReference>
<evidence type="ECO:0000256" key="8">
    <source>
        <dbReference type="RuleBase" id="RU004506"/>
    </source>
</evidence>
<protein>
    <recommendedName>
        <fullName evidence="3 8">Cysteine desulfurase</fullName>
        <ecNumber evidence="3 8">2.8.1.7</ecNumber>
    </recommendedName>
</protein>
<dbReference type="RefSeq" id="WP_103018479.1">
    <property type="nucleotide sequence ID" value="NZ_CP051298.1"/>
</dbReference>
<comment type="catalytic activity">
    <reaction evidence="6 8">
        <text>(sulfur carrier)-H + L-cysteine = (sulfur carrier)-SH + L-alanine</text>
        <dbReference type="Rhea" id="RHEA:43892"/>
        <dbReference type="Rhea" id="RHEA-COMP:14737"/>
        <dbReference type="Rhea" id="RHEA-COMP:14739"/>
        <dbReference type="ChEBI" id="CHEBI:29917"/>
        <dbReference type="ChEBI" id="CHEBI:35235"/>
        <dbReference type="ChEBI" id="CHEBI:57972"/>
        <dbReference type="ChEBI" id="CHEBI:64428"/>
        <dbReference type="EC" id="2.8.1.7"/>
    </reaction>
</comment>
<organism evidence="10 11">
    <name type="scientific">Alicycliphilus denitrificans</name>
    <dbReference type="NCBI Taxonomy" id="179636"/>
    <lineage>
        <taxon>Bacteria</taxon>
        <taxon>Pseudomonadati</taxon>
        <taxon>Pseudomonadota</taxon>
        <taxon>Betaproteobacteria</taxon>
        <taxon>Burkholderiales</taxon>
        <taxon>Comamonadaceae</taxon>
        <taxon>Alicycliphilus</taxon>
    </lineage>
</organism>
<comment type="cofactor">
    <cofactor evidence="1 7">
        <name>pyridoxal 5'-phosphate</name>
        <dbReference type="ChEBI" id="CHEBI:597326"/>
    </cofactor>
</comment>
<evidence type="ECO:0000256" key="2">
    <source>
        <dbReference type="ARBA" id="ARBA00010447"/>
    </source>
</evidence>